<protein>
    <submittedName>
        <fullName evidence="1">Uncharacterized protein</fullName>
    </submittedName>
</protein>
<reference evidence="1" key="1">
    <citation type="submission" date="2019-11" db="EMBL/GenBank/DDBJ databases">
        <title>Nori genome reveals adaptations in red seaweeds to the harsh intertidal environment.</title>
        <authorList>
            <person name="Wang D."/>
            <person name="Mao Y."/>
        </authorList>
    </citation>
    <scope>NUCLEOTIDE SEQUENCE</scope>
    <source>
        <tissue evidence="1">Gametophyte</tissue>
    </source>
</reference>
<name>A0ACC3BII5_PYRYE</name>
<dbReference type="EMBL" id="CM020618">
    <property type="protein sequence ID" value="KAK1857708.1"/>
    <property type="molecule type" value="Genomic_DNA"/>
</dbReference>
<organism evidence="1 2">
    <name type="scientific">Pyropia yezoensis</name>
    <name type="common">Susabi-nori</name>
    <name type="synonym">Porphyra yezoensis</name>
    <dbReference type="NCBI Taxonomy" id="2788"/>
    <lineage>
        <taxon>Eukaryota</taxon>
        <taxon>Rhodophyta</taxon>
        <taxon>Bangiophyceae</taxon>
        <taxon>Bangiales</taxon>
        <taxon>Bangiaceae</taxon>
        <taxon>Pyropia</taxon>
    </lineage>
</organism>
<sequence length="370" mass="38240">MACSKYEYVKTFEQPDTLLPSTWIVVRLDGRSFHAFTAAHGYTKPNDVAGLSLMNTAAQVVMASFPDIVLAFGASDEYSFLLPPGSRLFRRRASKLVSVLTSTFTAAFVMGWPAAMGDDRPLRLAPVFDGRAVVYPTARTVRDYFAWRQADVHVNNTYNSAFWALVERGGVVPAAAERALAGTDVAAKNELLWSRFGINYNEQPPMFRKGSTLLRVPVSTTKAGVGAGAAATAATGAGEGKQPVRAGDGCVDGDPAALVANGAPPVAAGEQQPLTVDAGRDEQLPAAKAAGGDRPLAIVARGADSPVADAAGGDVPPADDAWEQTPIPATAATPARTLTSSPAPDGGVGLGAQAVAVACHARLPLTAAAG</sequence>
<evidence type="ECO:0000313" key="1">
    <source>
        <dbReference type="EMBL" id="KAK1857708.1"/>
    </source>
</evidence>
<proteinExistence type="predicted"/>
<keyword evidence="2" id="KW-1185">Reference proteome</keyword>
<dbReference type="Proteomes" id="UP000798662">
    <property type="component" value="Chromosome 1"/>
</dbReference>
<gene>
    <name evidence="1" type="ORF">I4F81_000323</name>
</gene>
<evidence type="ECO:0000313" key="2">
    <source>
        <dbReference type="Proteomes" id="UP000798662"/>
    </source>
</evidence>
<comment type="caution">
    <text evidence="1">The sequence shown here is derived from an EMBL/GenBank/DDBJ whole genome shotgun (WGS) entry which is preliminary data.</text>
</comment>
<accession>A0ACC3BII5</accession>